<dbReference type="RefSeq" id="WP_109794120.1">
    <property type="nucleotide sequence ID" value="NZ_PHIG01000037.1"/>
</dbReference>
<name>A0A2M9FZV3_9PROT</name>
<dbReference type="OrthoDB" id="9804570at2"/>
<feature type="domain" description="Ig-like SoxY" evidence="1">
    <location>
        <begin position="72"/>
        <end position="171"/>
    </location>
</feature>
<evidence type="ECO:0000313" key="2">
    <source>
        <dbReference type="EMBL" id="PJK28992.1"/>
    </source>
</evidence>
<comment type="caution">
    <text evidence="2">The sequence shown here is derived from an EMBL/GenBank/DDBJ whole genome shotgun (WGS) entry which is preliminary data.</text>
</comment>
<keyword evidence="3" id="KW-1185">Reference proteome</keyword>
<dbReference type="EMBL" id="PHIG01000037">
    <property type="protein sequence ID" value="PJK28992.1"/>
    <property type="molecule type" value="Genomic_DNA"/>
</dbReference>
<dbReference type="Pfam" id="PF13501">
    <property type="entry name" value="SoxY"/>
    <property type="match status" value="1"/>
</dbReference>
<proteinExistence type="predicted"/>
<dbReference type="Proteomes" id="UP000229498">
    <property type="component" value="Unassembled WGS sequence"/>
</dbReference>
<dbReference type="AlphaFoldDB" id="A0A2M9FZV3"/>
<dbReference type="PROSITE" id="PS51318">
    <property type="entry name" value="TAT"/>
    <property type="match status" value="1"/>
</dbReference>
<dbReference type="Gene3D" id="2.60.40.2470">
    <property type="entry name" value="SoxY domain"/>
    <property type="match status" value="1"/>
</dbReference>
<dbReference type="InterPro" id="IPR038162">
    <property type="entry name" value="SoxY_sf"/>
</dbReference>
<organism evidence="2 3">
    <name type="scientific">Minwuia thermotolerans</name>
    <dbReference type="NCBI Taxonomy" id="2056226"/>
    <lineage>
        <taxon>Bacteria</taxon>
        <taxon>Pseudomonadati</taxon>
        <taxon>Pseudomonadota</taxon>
        <taxon>Alphaproteobacteria</taxon>
        <taxon>Minwuiales</taxon>
        <taxon>Minwuiaceae</taxon>
        <taxon>Minwuia</taxon>
    </lineage>
</organism>
<gene>
    <name evidence="2" type="ORF">CVT23_13795</name>
</gene>
<dbReference type="InterPro" id="IPR006311">
    <property type="entry name" value="TAT_signal"/>
</dbReference>
<protein>
    <recommendedName>
        <fullName evidence="1">Ig-like SoxY domain-containing protein</fullName>
    </recommendedName>
</protein>
<reference evidence="2 3" key="1">
    <citation type="submission" date="2017-11" db="EMBL/GenBank/DDBJ databases">
        <title>Draft genome sequence of Rhizobiales bacterium SY3-13.</title>
        <authorList>
            <person name="Sun C."/>
        </authorList>
    </citation>
    <scope>NUCLEOTIDE SEQUENCE [LARGE SCALE GENOMIC DNA]</scope>
    <source>
        <strain evidence="2 3">SY3-13</strain>
    </source>
</reference>
<evidence type="ECO:0000313" key="3">
    <source>
        <dbReference type="Proteomes" id="UP000229498"/>
    </source>
</evidence>
<sequence length="172" mass="18814">MKPGESRETGTSRRRLLGWAAGLLTLGSAPAALAESVRNRLARFRQTFPTPPDPDYAERMVARVLRGREPAPDLIELDLGGIAENGESVPLAFDVNCAMEGSDYPAVVHIFVIDNPFPEVARYRYGPWNGSARTEMRMRMRQSSEVVVVAEMADGRAGLVRKRVEVLAGACG</sequence>
<dbReference type="InterPro" id="IPR032711">
    <property type="entry name" value="SoxY"/>
</dbReference>
<evidence type="ECO:0000259" key="1">
    <source>
        <dbReference type="Pfam" id="PF13501"/>
    </source>
</evidence>
<accession>A0A2M9FZV3</accession>